<evidence type="ECO:0000313" key="1">
    <source>
        <dbReference type="EMBL" id="ART60672.1"/>
    </source>
</evidence>
<proteinExistence type="predicted"/>
<dbReference type="EMBL" id="CP021366">
    <property type="protein sequence ID" value="ART60672.1"/>
    <property type="molecule type" value="Genomic_DNA"/>
</dbReference>
<keyword evidence="2" id="KW-1185">Reference proteome</keyword>
<sequence>MARLPMQPATQIGELLPYRWQSA</sequence>
<dbReference type="KEGG" id="acip:CBP36_01785"/>
<dbReference type="AlphaFoldDB" id="A0A240UHZ3"/>
<reference evidence="1" key="1">
    <citation type="submission" date="2017-05" db="EMBL/GenBank/DDBJ databases">
        <title>Polyphasic characterization of four soil-derived phenanthrene-degrading Acidovorax strains and proposal of Acidovorax phenanthrenivorans sp. nov.</title>
        <authorList>
            <person name="Singleton D."/>
            <person name="Lee J."/>
            <person name="Dickey A.N."/>
            <person name="Stroud A."/>
            <person name="Scholl E.H."/>
            <person name="Wright F.A."/>
            <person name="Aitken M.D."/>
        </authorList>
    </citation>
    <scope>NUCLEOTIDE SEQUENCE</scope>
    <source>
        <strain evidence="1">P4</strain>
    </source>
</reference>
<gene>
    <name evidence="1" type="ORF">CBP36_01785</name>
</gene>
<organism evidence="1 2">
    <name type="scientific">Acidovorax carolinensis</name>
    <dbReference type="NCBI Taxonomy" id="553814"/>
    <lineage>
        <taxon>Bacteria</taxon>
        <taxon>Pseudomonadati</taxon>
        <taxon>Pseudomonadota</taxon>
        <taxon>Betaproteobacteria</taxon>
        <taxon>Burkholderiales</taxon>
        <taxon>Comamonadaceae</taxon>
        <taxon>Acidovorax</taxon>
    </lineage>
</organism>
<accession>A0A240UHZ3</accession>
<protein>
    <submittedName>
        <fullName evidence="1">Uncharacterized protein</fullName>
    </submittedName>
</protein>
<dbReference type="Proteomes" id="UP000194440">
    <property type="component" value="Chromosome"/>
</dbReference>
<evidence type="ECO:0000313" key="2">
    <source>
        <dbReference type="Proteomes" id="UP000194440"/>
    </source>
</evidence>
<name>A0A240UHZ3_9BURK</name>
<dbReference type="KEGG" id="acis:CBP35_17155"/>